<evidence type="ECO:0000256" key="1">
    <source>
        <dbReference type="SAM" id="MobiDB-lite"/>
    </source>
</evidence>
<name>A0AAD4TUY7_OVIAM</name>
<dbReference type="EMBL" id="JAKZEL010000021">
    <property type="protein sequence ID" value="KAI4532770.1"/>
    <property type="molecule type" value="Genomic_DNA"/>
</dbReference>
<sequence>MDDDEEELLRGGRRQKLVPAASVFTGAEPLPAVCLRLPCRRETSSNTEVAQAATDPGRTVGCPRLGSPPLPTPAPMQRLPG</sequence>
<organism evidence="2 3">
    <name type="scientific">Ovis ammon polii</name>
    <dbReference type="NCBI Taxonomy" id="230172"/>
    <lineage>
        <taxon>Eukaryota</taxon>
        <taxon>Metazoa</taxon>
        <taxon>Chordata</taxon>
        <taxon>Craniata</taxon>
        <taxon>Vertebrata</taxon>
        <taxon>Euteleostomi</taxon>
        <taxon>Mammalia</taxon>
        <taxon>Eutheria</taxon>
        <taxon>Laurasiatheria</taxon>
        <taxon>Artiodactyla</taxon>
        <taxon>Ruminantia</taxon>
        <taxon>Pecora</taxon>
        <taxon>Bovidae</taxon>
        <taxon>Caprinae</taxon>
        <taxon>Ovis</taxon>
    </lineage>
</organism>
<keyword evidence="3" id="KW-1185">Reference proteome</keyword>
<comment type="caution">
    <text evidence="2">The sequence shown here is derived from an EMBL/GenBank/DDBJ whole genome shotgun (WGS) entry which is preliminary data.</text>
</comment>
<gene>
    <name evidence="2" type="ORF">MG293_017178</name>
</gene>
<proteinExistence type="predicted"/>
<protein>
    <submittedName>
        <fullName evidence="2">Uncharacterized protein</fullName>
    </submittedName>
</protein>
<evidence type="ECO:0000313" key="3">
    <source>
        <dbReference type="Proteomes" id="UP001214576"/>
    </source>
</evidence>
<evidence type="ECO:0000313" key="2">
    <source>
        <dbReference type="EMBL" id="KAI4532770.1"/>
    </source>
</evidence>
<dbReference type="AlphaFoldDB" id="A0AAD4TUY7"/>
<accession>A0AAD4TUY7</accession>
<dbReference type="Proteomes" id="UP001214576">
    <property type="component" value="Unassembled WGS sequence"/>
</dbReference>
<feature type="region of interest" description="Disordered" evidence="1">
    <location>
        <begin position="46"/>
        <end position="81"/>
    </location>
</feature>
<reference evidence="2" key="1">
    <citation type="submission" date="2022-03" db="EMBL/GenBank/DDBJ databases">
        <title>Genomic analyses of argali, domestic sheep and their hybrids provide insights into chromosomal evolution, heterosis and genetic basis of agronomic traits.</title>
        <authorList>
            <person name="Li M."/>
        </authorList>
    </citation>
    <scope>NUCLEOTIDE SEQUENCE</scope>
    <source>
        <strain evidence="2">CAU-MHL-2022a</strain>
        <tissue evidence="2">Skin</tissue>
    </source>
</reference>